<evidence type="ECO:0000259" key="13">
    <source>
        <dbReference type="PROSITE" id="PS51309"/>
    </source>
</evidence>
<dbReference type="InterPro" id="IPR045305">
    <property type="entry name" value="RRM2_I_PABPs"/>
</dbReference>
<dbReference type="SMART" id="SM00360">
    <property type="entry name" value="RRM"/>
    <property type="match status" value="4"/>
</dbReference>
<dbReference type="SUPFAM" id="SSF54928">
    <property type="entry name" value="RNA-binding domain, RBD"/>
    <property type="match status" value="2"/>
</dbReference>
<feature type="domain" description="RRM" evidence="12">
    <location>
        <begin position="224"/>
        <end position="301"/>
    </location>
</feature>
<keyword evidence="7 9" id="KW-0694">RNA-binding</keyword>
<dbReference type="AlphaFoldDB" id="A0A376BDG7"/>
<evidence type="ECO:0000256" key="3">
    <source>
        <dbReference type="ARBA" id="ARBA00022490"/>
    </source>
</evidence>
<dbReference type="GO" id="GO:0010494">
    <property type="term" value="C:cytoplasmic stress granule"/>
    <property type="evidence" value="ECO:0007669"/>
    <property type="project" value="UniProtKB-ARBA"/>
</dbReference>
<dbReference type="SMART" id="SM00517">
    <property type="entry name" value="PolyA"/>
    <property type="match status" value="1"/>
</dbReference>
<dbReference type="GO" id="GO:0006417">
    <property type="term" value="P:regulation of translation"/>
    <property type="evidence" value="ECO:0007669"/>
    <property type="project" value="UniProtKB-KW"/>
</dbReference>
<evidence type="ECO:0000256" key="10">
    <source>
        <dbReference type="RuleBase" id="RU362004"/>
    </source>
</evidence>
<dbReference type="PANTHER" id="PTHR24012">
    <property type="entry name" value="RNA BINDING PROTEIN"/>
    <property type="match status" value="1"/>
</dbReference>
<dbReference type="EMBL" id="UFAJ01001223">
    <property type="protein sequence ID" value="SSD62180.1"/>
    <property type="molecule type" value="Genomic_DNA"/>
</dbReference>
<sequence length="565" mass="63356">MSTTSDLTDKTVEQLEKLSINNGSETAPTTTSEDSNDMLTNPASLYVGELDPSVTEAVLYDIFSPVGPVSSIRVCRDAISKNSLGYAYVNFQDYESGKRAIEQLNYAPINGRPCRIMWVQRDPSLRKRGAGNIFIKNLDPAIDNRALFDTFSAFGDILSCKISTDENGNSRGFGFVHFKEESDAKDAIEAINGMLLNGREVFVGPHVSRKERQTKLEELKTNFTNLYIKNIQQDVTLDEFTKLFEKFGKTTSIVLAEDGEHRNKGFGFVNFENHEDAAKAVDELNGNEFHGLKLFVGRAQKRYERSQELRKQYELAKAEKMAKYRSVNLFVKNLADSIDDEKLVELFSPYGTITSTKLMRDENGNSKGFGFVCFETPEEANRAIAEMSQRIVADKPLYVAIAQRKDERRSKLAQEFQAKNNMRFFPPAGMPAQFGGVAPVMYNIYPGANGPVPPQMAGRFMQHPQMMNKQMSYGVPAPQQGFPPRNDFMMPQPTKQIIGEQLYEKVSKKTSGNEAAAGKITGMLLELPYQEVHQLLQDEGFFEKQFADAKAAYENFSKEQANAAA</sequence>
<evidence type="ECO:0000259" key="12">
    <source>
        <dbReference type="PROSITE" id="PS50102"/>
    </source>
</evidence>
<feature type="domain" description="RRM" evidence="12">
    <location>
        <begin position="327"/>
        <end position="404"/>
    </location>
</feature>
<dbReference type="InterPro" id="IPR003954">
    <property type="entry name" value="RRM_euk-type"/>
</dbReference>
<evidence type="ECO:0000256" key="7">
    <source>
        <dbReference type="ARBA" id="ARBA00022884"/>
    </source>
</evidence>
<evidence type="ECO:0000313" key="14">
    <source>
        <dbReference type="EMBL" id="SSD62180.1"/>
    </source>
</evidence>
<dbReference type="Proteomes" id="UP000262825">
    <property type="component" value="Unassembled WGS sequence"/>
</dbReference>
<keyword evidence="15" id="KW-1185">Reference proteome</keyword>
<feature type="domain" description="RRM" evidence="12">
    <location>
        <begin position="43"/>
        <end position="121"/>
    </location>
</feature>
<dbReference type="Gene3D" id="1.10.1900.10">
    <property type="entry name" value="c-terminal domain of poly(a) binding protein"/>
    <property type="match status" value="1"/>
</dbReference>
<dbReference type="InterPro" id="IPR036053">
    <property type="entry name" value="PABP-dom"/>
</dbReference>
<dbReference type="CDD" id="cd12381">
    <property type="entry name" value="RRM4_I_PABPs"/>
    <property type="match status" value="1"/>
</dbReference>
<comment type="subcellular location">
    <subcellularLocation>
        <location evidence="1 10">Cytoplasm</location>
    </subcellularLocation>
</comment>
<dbReference type="GO" id="GO:0003723">
    <property type="term" value="F:RNA binding"/>
    <property type="evidence" value="ECO:0007669"/>
    <property type="project" value="UniProtKB-UniRule"/>
</dbReference>
<dbReference type="CDD" id="cd12379">
    <property type="entry name" value="RRM2_I_PABPs"/>
    <property type="match status" value="1"/>
</dbReference>
<organism evidence="14 15">
    <name type="scientific">Saccharomycodes ludwigii</name>
    <dbReference type="NCBI Taxonomy" id="36035"/>
    <lineage>
        <taxon>Eukaryota</taxon>
        <taxon>Fungi</taxon>
        <taxon>Dikarya</taxon>
        <taxon>Ascomycota</taxon>
        <taxon>Saccharomycotina</taxon>
        <taxon>Saccharomycetes</taxon>
        <taxon>Saccharomycodales</taxon>
        <taxon>Saccharomycodaceae</taxon>
        <taxon>Saccharomycodes</taxon>
    </lineage>
</organism>
<evidence type="ECO:0000256" key="6">
    <source>
        <dbReference type="ARBA" id="ARBA00022845"/>
    </source>
</evidence>
<evidence type="ECO:0000313" key="15">
    <source>
        <dbReference type="Proteomes" id="UP000262825"/>
    </source>
</evidence>
<keyword evidence="3 10" id="KW-0963">Cytoplasm</keyword>
<keyword evidence="6" id="KW-0810">Translation regulation</keyword>
<dbReference type="FunFam" id="3.30.70.330:FF:000091">
    <property type="entry name" value="Polyadenylate-binding protein"/>
    <property type="match status" value="1"/>
</dbReference>
<feature type="compositionally biased region" description="Polar residues" evidence="11">
    <location>
        <begin position="19"/>
        <end position="40"/>
    </location>
</feature>
<name>A0A376BDG7_9ASCO</name>
<evidence type="ECO:0000256" key="1">
    <source>
        <dbReference type="ARBA" id="ARBA00004496"/>
    </source>
</evidence>
<dbReference type="InterPro" id="IPR012677">
    <property type="entry name" value="Nucleotide-bd_a/b_plait_sf"/>
</dbReference>
<dbReference type="FunFam" id="3.30.70.330:FF:000003">
    <property type="entry name" value="Polyadenylate-binding protein"/>
    <property type="match status" value="1"/>
</dbReference>
<feature type="domain" description="PABC" evidence="13">
    <location>
        <begin position="478"/>
        <end position="558"/>
    </location>
</feature>
<evidence type="ECO:0000256" key="2">
    <source>
        <dbReference type="ARBA" id="ARBA00008557"/>
    </source>
</evidence>
<dbReference type="InterPro" id="IPR006515">
    <property type="entry name" value="PABP_1234"/>
</dbReference>
<evidence type="ECO:0000256" key="5">
    <source>
        <dbReference type="ARBA" id="ARBA00022737"/>
    </source>
</evidence>
<dbReference type="CDD" id="cd12380">
    <property type="entry name" value="RRM3_I_PABPs"/>
    <property type="match status" value="1"/>
</dbReference>
<dbReference type="NCBIfam" id="TIGR01628">
    <property type="entry name" value="PABP-1234"/>
    <property type="match status" value="1"/>
</dbReference>
<keyword evidence="4" id="KW-0507">mRNA processing</keyword>
<dbReference type="InterPro" id="IPR000504">
    <property type="entry name" value="RRM_dom"/>
</dbReference>
<dbReference type="InterPro" id="IPR035979">
    <property type="entry name" value="RBD_domain_sf"/>
</dbReference>
<evidence type="ECO:0000256" key="4">
    <source>
        <dbReference type="ARBA" id="ARBA00022664"/>
    </source>
</evidence>
<reference evidence="15" key="1">
    <citation type="submission" date="2018-06" db="EMBL/GenBank/DDBJ databases">
        <authorList>
            <person name="Guldener U."/>
        </authorList>
    </citation>
    <scope>NUCLEOTIDE SEQUENCE [LARGE SCALE GENOMIC DNA]</scope>
    <source>
        <strain evidence="15">UTAD17</strain>
    </source>
</reference>
<accession>A0A376BDG7</accession>
<protein>
    <recommendedName>
        <fullName evidence="10">Polyadenylate-binding protein</fullName>
        <shortName evidence="10">PABP</shortName>
    </recommendedName>
</protein>
<dbReference type="SMART" id="SM00361">
    <property type="entry name" value="RRM_1"/>
    <property type="match status" value="4"/>
</dbReference>
<dbReference type="SUPFAM" id="SSF63570">
    <property type="entry name" value="PABC (PABP) domain"/>
    <property type="match status" value="1"/>
</dbReference>
<dbReference type="VEuPathDB" id="FungiDB:SCODWIG_03942"/>
<dbReference type="InterPro" id="IPR034364">
    <property type="entry name" value="PABP_RRM1"/>
</dbReference>
<evidence type="ECO:0000256" key="8">
    <source>
        <dbReference type="ARBA" id="ARBA00024761"/>
    </source>
</evidence>
<dbReference type="CDD" id="cd12378">
    <property type="entry name" value="RRM1_I_PABPs"/>
    <property type="match status" value="1"/>
</dbReference>
<dbReference type="PROSITE" id="PS50102">
    <property type="entry name" value="RRM"/>
    <property type="match status" value="4"/>
</dbReference>
<evidence type="ECO:0000256" key="9">
    <source>
        <dbReference type="PROSITE-ProRule" id="PRU00176"/>
    </source>
</evidence>
<dbReference type="FunFam" id="3.30.70.330:FF:000648">
    <property type="entry name" value="Polyadenylate-binding protein"/>
    <property type="match status" value="1"/>
</dbReference>
<feature type="domain" description="RRM" evidence="12">
    <location>
        <begin position="131"/>
        <end position="208"/>
    </location>
</feature>
<dbReference type="Pfam" id="PF00076">
    <property type="entry name" value="RRM_1"/>
    <property type="match status" value="4"/>
</dbReference>
<dbReference type="OrthoDB" id="19742at2759"/>
<dbReference type="InterPro" id="IPR002004">
    <property type="entry name" value="PABP_HYD_C"/>
</dbReference>
<keyword evidence="5" id="KW-0677">Repeat</keyword>
<proteinExistence type="inferred from homology"/>
<gene>
    <name evidence="14" type="ORF">SCODWIG_03942</name>
</gene>
<comment type="function">
    <text evidence="8">Binds the poly(A) tail of mRNA. Appears to be an important mediator of the multiple roles of the poly(A) tail in mRNA biogenesis, stability and translation. In the nucleus, involved in both mRNA cleavage and polyadenylation. Is also required for efficient mRNA export to the cytoplasm. Acts in concert with a poly(A)-specific nuclease (PAN) to affect poly(A) tail shortening, which may occur concomitantly with either nucleocytoplasmic mRNA transport or translational initiation. In the cytoplasm, stimulates translation initiation and regulates mRNA decay through translation termination-coupled poly(A) shortening, probably mediated by PAN.</text>
</comment>
<dbReference type="PROSITE" id="PS51309">
    <property type="entry name" value="PABC"/>
    <property type="match status" value="1"/>
</dbReference>
<feature type="region of interest" description="Disordered" evidence="11">
    <location>
        <begin position="18"/>
        <end position="40"/>
    </location>
</feature>
<dbReference type="GO" id="GO:0006397">
    <property type="term" value="P:mRNA processing"/>
    <property type="evidence" value="ECO:0007669"/>
    <property type="project" value="UniProtKB-KW"/>
</dbReference>
<dbReference type="Gene3D" id="3.30.70.330">
    <property type="match status" value="4"/>
</dbReference>
<dbReference type="Pfam" id="PF00658">
    <property type="entry name" value="MLLE"/>
    <property type="match status" value="1"/>
</dbReference>
<evidence type="ECO:0000256" key="11">
    <source>
        <dbReference type="SAM" id="MobiDB-lite"/>
    </source>
</evidence>
<comment type="similarity">
    <text evidence="2 10">Belongs to the polyadenylate-binding protein type-1 family.</text>
</comment>